<dbReference type="EMBL" id="CP058579">
    <property type="protein sequence ID" value="QLG61274.1"/>
    <property type="molecule type" value="Genomic_DNA"/>
</dbReference>
<name>A0A7D5L9J6_9EURY</name>
<evidence type="ECO:0000313" key="3">
    <source>
        <dbReference type="Proteomes" id="UP000509626"/>
    </source>
</evidence>
<keyword evidence="3" id="KW-1185">Reference proteome</keyword>
<dbReference type="OrthoDB" id="331021at2157"/>
<organism evidence="2 3">
    <name type="scientific">Halorarum salinum</name>
    <dbReference type="NCBI Taxonomy" id="2743089"/>
    <lineage>
        <taxon>Archaea</taxon>
        <taxon>Methanobacteriati</taxon>
        <taxon>Methanobacteriota</taxon>
        <taxon>Stenosarchaea group</taxon>
        <taxon>Halobacteria</taxon>
        <taxon>Halobacteriales</taxon>
        <taxon>Haloferacaceae</taxon>
        <taxon>Halorarum</taxon>
    </lineage>
</organism>
<evidence type="ECO:0000313" key="2">
    <source>
        <dbReference type="EMBL" id="QLG61274.1"/>
    </source>
</evidence>
<dbReference type="InterPro" id="IPR055768">
    <property type="entry name" value="DUF7344"/>
</dbReference>
<dbReference type="Pfam" id="PF24035">
    <property type="entry name" value="DUF7344"/>
    <property type="match status" value="1"/>
</dbReference>
<proteinExistence type="predicted"/>
<dbReference type="RefSeq" id="WP_179267859.1">
    <property type="nucleotide sequence ID" value="NZ_CP058579.1"/>
</dbReference>
<dbReference type="AlphaFoldDB" id="A0A7D5L9J6"/>
<dbReference type="Proteomes" id="UP000509626">
    <property type="component" value="Chromosome"/>
</dbReference>
<protein>
    <recommendedName>
        <fullName evidence="1">DUF7344 domain-containing protein</fullName>
    </recommendedName>
</protein>
<dbReference type="KEGG" id="halu:HUG12_05810"/>
<sequence length="121" mass="13254">MKTKTPDEAGPGTDDATLSTTDVFGVLANDRCRYLLHYLDHRVGGVSLGELAERVAVLEDDPTYDHYERVLTGLHHVQLPKLTETGLVVYDREAETVTGTGAIAQVRPYLELAMAGDIREA</sequence>
<accession>A0A7D5L9J6</accession>
<gene>
    <name evidence="2" type="ORF">HUG12_05810</name>
</gene>
<evidence type="ECO:0000259" key="1">
    <source>
        <dbReference type="Pfam" id="PF24035"/>
    </source>
</evidence>
<reference evidence="2 3" key="1">
    <citation type="submission" date="2020-06" db="EMBL/GenBank/DDBJ databases">
        <title>NJ-3-1, isolated from saline soil.</title>
        <authorList>
            <person name="Cui H.L."/>
            <person name="Shi X."/>
        </authorList>
    </citation>
    <scope>NUCLEOTIDE SEQUENCE [LARGE SCALE GENOMIC DNA]</scope>
    <source>
        <strain evidence="2 3">NJ-3-1</strain>
    </source>
</reference>
<dbReference type="GeneID" id="56036955"/>
<feature type="domain" description="DUF7344" evidence="1">
    <location>
        <begin position="24"/>
        <end position="98"/>
    </location>
</feature>